<dbReference type="PROSITE" id="PS50802">
    <property type="entry name" value="OTU"/>
    <property type="match status" value="1"/>
</dbReference>
<dbReference type="Proteomes" id="UP000193685">
    <property type="component" value="Unassembled WGS sequence"/>
</dbReference>
<feature type="domain" description="OTU" evidence="2">
    <location>
        <begin position="40"/>
        <end position="161"/>
    </location>
</feature>
<dbReference type="CDD" id="cd22756">
    <property type="entry name" value="OTU_OTUD3-like"/>
    <property type="match status" value="1"/>
</dbReference>
<dbReference type="Gene3D" id="3.90.70.80">
    <property type="match status" value="1"/>
</dbReference>
<dbReference type="InterPro" id="IPR050704">
    <property type="entry name" value="Peptidase_C85-like"/>
</dbReference>
<comment type="caution">
    <text evidence="3">The sequence shown here is derived from an EMBL/GenBank/DDBJ whole genome shotgun (WGS) entry which is preliminary data.</text>
</comment>
<keyword evidence="4" id="KW-1185">Reference proteome</keyword>
<dbReference type="Pfam" id="PF02338">
    <property type="entry name" value="OTU"/>
    <property type="match status" value="1"/>
</dbReference>
<dbReference type="InterPro" id="IPR003323">
    <property type="entry name" value="OTU_dom"/>
</dbReference>
<dbReference type="OMA" id="KPSCNLA"/>
<dbReference type="InterPro" id="IPR038765">
    <property type="entry name" value="Papain-like_cys_pep_sf"/>
</dbReference>
<dbReference type="SUPFAM" id="SSF54001">
    <property type="entry name" value="Cysteine proteinases"/>
    <property type="match status" value="1"/>
</dbReference>
<dbReference type="PANTHER" id="PTHR12419">
    <property type="entry name" value="OTU DOMAIN CONTAINING PROTEIN"/>
    <property type="match status" value="1"/>
</dbReference>
<evidence type="ECO:0000256" key="1">
    <source>
        <dbReference type="SAM" id="MobiDB-lite"/>
    </source>
</evidence>
<sequence length="318" mass="35760">MGKQDHARRGKQKKQVHSYTPDDADMGMRQLSHQLASQSLYIKDIAGDGNCLFRSLADQLGESEMTHAQIRHEVVEYLRKHPDTYAAFVEEDFDTYLDRMAQDGVYGDNLEIVGFANVFKRHVKIYQPDMAYVVSPDETAGGDMLHIAYHSWEHYSSVRNKDGPHDGPPCIKAQAVSIPPLETRPTDAPASDLEKICLASVPGATLERVRQVMDDCKGKVNDAVEILLDEQAQADVNDALQEHEAEVHSELETQTESLPEIVEKQETKPPPKRLSARDRKEQAKKAQKQAALDRKRLKKTTQPIKTDSAVEGIKTMYI</sequence>
<accession>A0A1Y2FP18</accession>
<dbReference type="GO" id="GO:0004843">
    <property type="term" value="F:cysteine-type deubiquitinase activity"/>
    <property type="evidence" value="ECO:0007669"/>
    <property type="project" value="TreeGrafter"/>
</dbReference>
<gene>
    <name evidence="3" type="ORF">BCR37DRAFT_391478</name>
</gene>
<feature type="region of interest" description="Disordered" evidence="1">
    <location>
        <begin position="243"/>
        <end position="318"/>
    </location>
</feature>
<reference evidence="3 4" key="1">
    <citation type="submission" date="2016-07" db="EMBL/GenBank/DDBJ databases">
        <title>Pervasive Adenine N6-methylation of Active Genes in Fungi.</title>
        <authorList>
            <consortium name="DOE Joint Genome Institute"/>
            <person name="Mondo S.J."/>
            <person name="Dannebaum R.O."/>
            <person name="Kuo R.C."/>
            <person name="Labutti K."/>
            <person name="Haridas S."/>
            <person name="Kuo A."/>
            <person name="Salamov A."/>
            <person name="Ahrendt S.R."/>
            <person name="Lipzen A."/>
            <person name="Sullivan W."/>
            <person name="Andreopoulos W.B."/>
            <person name="Clum A."/>
            <person name="Lindquist E."/>
            <person name="Daum C."/>
            <person name="Ramamoorthy G.K."/>
            <person name="Gryganskyi A."/>
            <person name="Culley D."/>
            <person name="Magnuson J.K."/>
            <person name="James T.Y."/>
            <person name="O'Malley M.A."/>
            <person name="Stajich J.E."/>
            <person name="Spatafora J.W."/>
            <person name="Visel A."/>
            <person name="Grigoriev I.V."/>
        </authorList>
    </citation>
    <scope>NUCLEOTIDE SEQUENCE [LARGE SCALE GENOMIC DNA]</scope>
    <source>
        <strain evidence="3 4">12-1054</strain>
    </source>
</reference>
<dbReference type="AlphaFoldDB" id="A0A1Y2FP18"/>
<evidence type="ECO:0000313" key="3">
    <source>
        <dbReference type="EMBL" id="ORY85718.1"/>
    </source>
</evidence>
<dbReference type="STRING" id="56484.A0A1Y2FP18"/>
<feature type="compositionally biased region" description="Basic and acidic residues" evidence="1">
    <location>
        <begin position="261"/>
        <end position="284"/>
    </location>
</feature>
<dbReference type="RefSeq" id="XP_040727200.1">
    <property type="nucleotide sequence ID" value="XM_040871015.1"/>
</dbReference>
<dbReference type="GO" id="GO:0016579">
    <property type="term" value="P:protein deubiquitination"/>
    <property type="evidence" value="ECO:0007669"/>
    <property type="project" value="TreeGrafter"/>
</dbReference>
<dbReference type="GeneID" id="63787614"/>
<dbReference type="PANTHER" id="PTHR12419:SF7">
    <property type="entry name" value="OTU DOMAIN-CONTAINING PROTEIN 3"/>
    <property type="match status" value="1"/>
</dbReference>
<proteinExistence type="predicted"/>
<feature type="region of interest" description="Disordered" evidence="1">
    <location>
        <begin position="1"/>
        <end position="24"/>
    </location>
</feature>
<organism evidence="3 4">
    <name type="scientific">Protomyces lactucae-debilis</name>
    <dbReference type="NCBI Taxonomy" id="2754530"/>
    <lineage>
        <taxon>Eukaryota</taxon>
        <taxon>Fungi</taxon>
        <taxon>Dikarya</taxon>
        <taxon>Ascomycota</taxon>
        <taxon>Taphrinomycotina</taxon>
        <taxon>Taphrinomycetes</taxon>
        <taxon>Taphrinales</taxon>
        <taxon>Protomycetaceae</taxon>
        <taxon>Protomyces</taxon>
    </lineage>
</organism>
<protein>
    <recommendedName>
        <fullName evidence="2">OTU domain-containing protein</fullName>
    </recommendedName>
</protein>
<dbReference type="OrthoDB" id="409956at2759"/>
<name>A0A1Y2FP18_PROLT</name>
<evidence type="ECO:0000259" key="2">
    <source>
        <dbReference type="PROSITE" id="PS50802"/>
    </source>
</evidence>
<dbReference type="EMBL" id="MCFI01000004">
    <property type="protein sequence ID" value="ORY85718.1"/>
    <property type="molecule type" value="Genomic_DNA"/>
</dbReference>
<evidence type="ECO:0000313" key="4">
    <source>
        <dbReference type="Proteomes" id="UP000193685"/>
    </source>
</evidence>